<sequence length="208" mass="21295">MKRSARMKLLLMGSATLALTACDDTQEVTKAGVYDTVEQCLADGVYSEGYCRDAYKGATEQHAAVAPKYANVQECEADFGPGRCQVAPNGAVAVDGQQASGGGGSFFMPLMTGFLVGQLLNSGGRSYYGQPLYRPYQGTSGPGGAGGWGSYRTAQNVDVGARTGAVDVTRSTLQAPPARTTTISRGGFGARATSVGVASPGRSVSVGG</sequence>
<dbReference type="RefSeq" id="WP_180280861.1">
    <property type="nucleotide sequence ID" value="NZ_JABFDB010000002.1"/>
</dbReference>
<evidence type="ECO:0000256" key="1">
    <source>
        <dbReference type="SAM" id="SignalP"/>
    </source>
</evidence>
<dbReference type="InterPro" id="IPR009576">
    <property type="entry name" value="Biofilm_formation_YgiB"/>
</dbReference>
<comment type="caution">
    <text evidence="2">The sequence shown here is derived from an EMBL/GenBank/DDBJ whole genome shotgun (WGS) entry which is preliminary data.</text>
</comment>
<dbReference type="Proteomes" id="UP000584642">
    <property type="component" value="Unassembled WGS sequence"/>
</dbReference>
<dbReference type="Pfam" id="PF06693">
    <property type="entry name" value="DUF1190"/>
    <property type="match status" value="1"/>
</dbReference>
<dbReference type="PROSITE" id="PS51257">
    <property type="entry name" value="PROKAR_LIPOPROTEIN"/>
    <property type="match status" value="1"/>
</dbReference>
<accession>A0ABX2T428</accession>
<protein>
    <submittedName>
        <fullName evidence="2">DUF1190 domain-containing protein</fullName>
    </submittedName>
</protein>
<proteinExistence type="predicted"/>
<keyword evidence="1" id="KW-0732">Signal</keyword>
<keyword evidence="3" id="KW-1185">Reference proteome</keyword>
<feature type="signal peptide" evidence="1">
    <location>
        <begin position="1"/>
        <end position="20"/>
    </location>
</feature>
<gene>
    <name evidence="2" type="ORF">HND93_05110</name>
</gene>
<feature type="chain" id="PRO_5046994228" evidence="1">
    <location>
        <begin position="21"/>
        <end position="208"/>
    </location>
</feature>
<name>A0ABX2T428_9PROT</name>
<evidence type="ECO:0000313" key="3">
    <source>
        <dbReference type="Proteomes" id="UP000584642"/>
    </source>
</evidence>
<evidence type="ECO:0000313" key="2">
    <source>
        <dbReference type="EMBL" id="NYZ19082.1"/>
    </source>
</evidence>
<organism evidence="2 3">
    <name type="scientific">Azospirillum oleiclasticum</name>
    <dbReference type="NCBI Taxonomy" id="2735135"/>
    <lineage>
        <taxon>Bacteria</taxon>
        <taxon>Pseudomonadati</taxon>
        <taxon>Pseudomonadota</taxon>
        <taxon>Alphaproteobacteria</taxon>
        <taxon>Rhodospirillales</taxon>
        <taxon>Azospirillaceae</taxon>
        <taxon>Azospirillum</taxon>
    </lineage>
</organism>
<dbReference type="EMBL" id="JABFDB010000002">
    <property type="protein sequence ID" value="NYZ19082.1"/>
    <property type="molecule type" value="Genomic_DNA"/>
</dbReference>
<reference evidence="2 3" key="1">
    <citation type="submission" date="2020-05" db="EMBL/GenBank/DDBJ databases">
        <title>Azospirillum oleiclasticum sp. nov, a nitrogen-fixing and heavy crude oil-emulsifying bacterium isolated from the crude oil of Yumen Oilfield.</title>
        <authorList>
            <person name="Wu D."/>
            <person name="Cai M."/>
            <person name="Zhang X."/>
        </authorList>
    </citation>
    <scope>NUCLEOTIDE SEQUENCE [LARGE SCALE GENOMIC DNA]</scope>
    <source>
        <strain evidence="2 3">ROY-1-1-2</strain>
    </source>
</reference>